<evidence type="ECO:0000259" key="1">
    <source>
        <dbReference type="Pfam" id="PF00753"/>
    </source>
</evidence>
<dbReference type="PANTHER" id="PTHR43546">
    <property type="entry name" value="UPF0173 METAL-DEPENDENT HYDROLASE MJ1163-RELATED"/>
    <property type="match status" value="1"/>
</dbReference>
<name>A0A511M529_9NOCA</name>
<sequence>MCNIPGRGLIGRRTVLGGVFGAGVLLAAGRLTAAAEPAAPQTVAARQRFFGADTVDAATGAVRADRVVLAWVGCTTYAMAIGGSVFLLDAWVPRLTSTGYVPATPQDLADLAPEAIFIGHGHFDHAGDAGRIAQASGAVVYGTADHGVSIRAQVSDPAFRTVALGDANSAPGERHDFTVGAVEVTAIRHVHSAPTAPERPGGSSPFFPLPDLCALVQHPPTLGGVLQNVPRLNDPEGGSVLYQFRVPGFSLVWHDSTGPLTEKAPNVFDVFAALPPTDVQIGAVQGFNQITNGLRDPRRYIEAIAPTLFVPTHHDNWLPGITAGAATYDPPLRDELTRIPTPHRPELRSLYDPTDYIRPERLTFPL</sequence>
<dbReference type="EMBL" id="BJXA01000001">
    <property type="protein sequence ID" value="GEM35753.1"/>
    <property type="molecule type" value="Genomic_DNA"/>
</dbReference>
<reference evidence="2 3" key="1">
    <citation type="submission" date="2019-07" db="EMBL/GenBank/DDBJ databases">
        <title>Whole genome shotgun sequence of Nocardia ninae NBRC 108245.</title>
        <authorList>
            <person name="Hosoyama A."/>
            <person name="Uohara A."/>
            <person name="Ohji S."/>
            <person name="Ichikawa N."/>
        </authorList>
    </citation>
    <scope>NUCLEOTIDE SEQUENCE [LARGE SCALE GENOMIC DNA]</scope>
    <source>
        <strain evidence="2 3">NBRC 108245</strain>
    </source>
</reference>
<dbReference type="Proteomes" id="UP000321424">
    <property type="component" value="Unassembled WGS sequence"/>
</dbReference>
<gene>
    <name evidence="2" type="ORF">NN4_02720</name>
</gene>
<evidence type="ECO:0000313" key="3">
    <source>
        <dbReference type="Proteomes" id="UP000321424"/>
    </source>
</evidence>
<evidence type="ECO:0000313" key="2">
    <source>
        <dbReference type="EMBL" id="GEM35753.1"/>
    </source>
</evidence>
<dbReference type="PANTHER" id="PTHR43546:SF3">
    <property type="entry name" value="UPF0173 METAL-DEPENDENT HYDROLASE MJ1163"/>
    <property type="match status" value="1"/>
</dbReference>
<dbReference type="InterPro" id="IPR006311">
    <property type="entry name" value="TAT_signal"/>
</dbReference>
<dbReference type="PROSITE" id="PS51318">
    <property type="entry name" value="TAT"/>
    <property type="match status" value="1"/>
</dbReference>
<protein>
    <recommendedName>
        <fullName evidence="1">Metallo-beta-lactamase domain-containing protein</fullName>
    </recommendedName>
</protein>
<dbReference type="InterPro" id="IPR050114">
    <property type="entry name" value="UPF0173_UPF0282_UlaG_hydrolase"/>
</dbReference>
<comment type="caution">
    <text evidence="2">The sequence shown here is derived from an EMBL/GenBank/DDBJ whole genome shotgun (WGS) entry which is preliminary data.</text>
</comment>
<accession>A0A511M529</accession>
<dbReference type="Pfam" id="PF00753">
    <property type="entry name" value="Lactamase_B"/>
    <property type="match status" value="1"/>
</dbReference>
<dbReference type="SUPFAM" id="SSF56281">
    <property type="entry name" value="Metallo-hydrolase/oxidoreductase"/>
    <property type="match status" value="1"/>
</dbReference>
<dbReference type="Gene3D" id="3.60.15.10">
    <property type="entry name" value="Ribonuclease Z/Hydroxyacylglutathione hydrolase-like"/>
    <property type="match status" value="1"/>
</dbReference>
<proteinExistence type="predicted"/>
<dbReference type="InterPro" id="IPR001279">
    <property type="entry name" value="Metallo-B-lactamas"/>
</dbReference>
<dbReference type="CDD" id="cd06262">
    <property type="entry name" value="metallo-hydrolase-like_MBL-fold"/>
    <property type="match status" value="1"/>
</dbReference>
<feature type="domain" description="Metallo-beta-lactamase" evidence="1">
    <location>
        <begin position="74"/>
        <end position="185"/>
    </location>
</feature>
<keyword evidence="3" id="KW-1185">Reference proteome</keyword>
<dbReference type="InterPro" id="IPR036866">
    <property type="entry name" value="RibonucZ/Hydroxyglut_hydro"/>
</dbReference>
<dbReference type="AlphaFoldDB" id="A0A511M529"/>
<organism evidence="2 3">
    <name type="scientific">Nocardia ninae NBRC 108245</name>
    <dbReference type="NCBI Taxonomy" id="1210091"/>
    <lineage>
        <taxon>Bacteria</taxon>
        <taxon>Bacillati</taxon>
        <taxon>Actinomycetota</taxon>
        <taxon>Actinomycetes</taxon>
        <taxon>Mycobacteriales</taxon>
        <taxon>Nocardiaceae</taxon>
        <taxon>Nocardia</taxon>
    </lineage>
</organism>
<dbReference type="RefSeq" id="WP_246180637.1">
    <property type="nucleotide sequence ID" value="NZ_BJXA01000001.1"/>
</dbReference>